<reference evidence="2 3" key="1">
    <citation type="submission" date="2024-09" db="EMBL/GenBank/DDBJ databases">
        <authorList>
            <person name="Sun Q."/>
            <person name="Mori K."/>
        </authorList>
    </citation>
    <scope>NUCLEOTIDE SEQUENCE [LARGE SCALE GENOMIC DNA]</scope>
    <source>
        <strain evidence="2 3">NCAIM B.02301</strain>
    </source>
</reference>
<keyword evidence="3" id="KW-1185">Reference proteome</keyword>
<organism evidence="2 3">
    <name type="scientific">Halalkalibacter alkalisediminis</name>
    <dbReference type="NCBI Taxonomy" id="935616"/>
    <lineage>
        <taxon>Bacteria</taxon>
        <taxon>Bacillati</taxon>
        <taxon>Bacillota</taxon>
        <taxon>Bacilli</taxon>
        <taxon>Bacillales</taxon>
        <taxon>Bacillaceae</taxon>
        <taxon>Halalkalibacter</taxon>
    </lineage>
</organism>
<dbReference type="RefSeq" id="WP_273847927.1">
    <property type="nucleotide sequence ID" value="NZ_JAQQWT010000041.1"/>
</dbReference>
<comment type="caution">
    <text evidence="2">The sequence shown here is derived from an EMBL/GenBank/DDBJ whole genome shotgun (WGS) entry which is preliminary data.</text>
</comment>
<evidence type="ECO:0000313" key="2">
    <source>
        <dbReference type="EMBL" id="MFC0560803.1"/>
    </source>
</evidence>
<keyword evidence="1" id="KW-0732">Signal</keyword>
<dbReference type="EMBL" id="JBHLTR010000043">
    <property type="protein sequence ID" value="MFC0560803.1"/>
    <property type="molecule type" value="Genomic_DNA"/>
</dbReference>
<name>A0ABV6NJ73_9BACI</name>
<evidence type="ECO:0000256" key="1">
    <source>
        <dbReference type="SAM" id="SignalP"/>
    </source>
</evidence>
<feature type="chain" id="PRO_5046594582" evidence="1">
    <location>
        <begin position="26"/>
        <end position="61"/>
    </location>
</feature>
<protein>
    <submittedName>
        <fullName evidence="2">Uncharacterized protein</fullName>
    </submittedName>
</protein>
<evidence type="ECO:0000313" key="3">
    <source>
        <dbReference type="Proteomes" id="UP001589833"/>
    </source>
</evidence>
<proteinExistence type="predicted"/>
<feature type="signal peptide" evidence="1">
    <location>
        <begin position="1"/>
        <end position="25"/>
    </location>
</feature>
<accession>A0ABV6NJ73</accession>
<sequence length="61" mass="6932">MLRRKLLCFGIVLSIFTLLTSNVSAAEREVVDLDDLEGVINLEELSEEDPELAEKLREQVE</sequence>
<gene>
    <name evidence="2" type="ORF">ACFFH4_17710</name>
</gene>
<dbReference type="Proteomes" id="UP001589833">
    <property type="component" value="Unassembled WGS sequence"/>
</dbReference>